<name>A0A8J5SB59_ZIZPA</name>
<protein>
    <submittedName>
        <fullName evidence="2">Uncharacterized protein</fullName>
    </submittedName>
</protein>
<feature type="region of interest" description="Disordered" evidence="1">
    <location>
        <begin position="1"/>
        <end position="22"/>
    </location>
</feature>
<dbReference type="AlphaFoldDB" id="A0A8J5SB59"/>
<proteinExistence type="predicted"/>
<dbReference type="EMBL" id="JAAALK010000287">
    <property type="protein sequence ID" value="KAG8059890.1"/>
    <property type="molecule type" value="Genomic_DNA"/>
</dbReference>
<sequence>MDSHELDALEAEVKPDAEVDESEAEVGDIDIMYALVKLASTDVNRFESDKVNHEASSLMFPVLLPLLYGCHEEDVNDAATTLLWIGRGYCNVTNGLPKIPDRGLYTEKLEETKMFMLKIIFPSIF</sequence>
<reference evidence="2" key="2">
    <citation type="submission" date="2021-02" db="EMBL/GenBank/DDBJ databases">
        <authorList>
            <person name="Kimball J.A."/>
            <person name="Haas M.W."/>
            <person name="Macchietto M."/>
            <person name="Kono T."/>
            <person name="Duquette J."/>
            <person name="Shao M."/>
        </authorList>
    </citation>
    <scope>NUCLEOTIDE SEQUENCE</scope>
    <source>
        <tissue evidence="2">Fresh leaf tissue</tissue>
    </source>
</reference>
<evidence type="ECO:0000313" key="2">
    <source>
        <dbReference type="EMBL" id="KAG8059890.1"/>
    </source>
</evidence>
<accession>A0A8J5SB59</accession>
<evidence type="ECO:0000313" key="3">
    <source>
        <dbReference type="Proteomes" id="UP000729402"/>
    </source>
</evidence>
<reference evidence="2" key="1">
    <citation type="journal article" date="2021" name="bioRxiv">
        <title>Whole Genome Assembly and Annotation of Northern Wild Rice, Zizania palustris L., Supports a Whole Genome Duplication in the Zizania Genus.</title>
        <authorList>
            <person name="Haas M."/>
            <person name="Kono T."/>
            <person name="Macchietto M."/>
            <person name="Millas R."/>
            <person name="McGilp L."/>
            <person name="Shao M."/>
            <person name="Duquette J."/>
            <person name="Hirsch C.N."/>
            <person name="Kimball J."/>
        </authorList>
    </citation>
    <scope>NUCLEOTIDE SEQUENCE</scope>
    <source>
        <tissue evidence="2">Fresh leaf tissue</tissue>
    </source>
</reference>
<comment type="caution">
    <text evidence="2">The sequence shown here is derived from an EMBL/GenBank/DDBJ whole genome shotgun (WGS) entry which is preliminary data.</text>
</comment>
<gene>
    <name evidence="2" type="ORF">GUJ93_ZPchr0002g25974</name>
</gene>
<organism evidence="2 3">
    <name type="scientific">Zizania palustris</name>
    <name type="common">Northern wild rice</name>
    <dbReference type="NCBI Taxonomy" id="103762"/>
    <lineage>
        <taxon>Eukaryota</taxon>
        <taxon>Viridiplantae</taxon>
        <taxon>Streptophyta</taxon>
        <taxon>Embryophyta</taxon>
        <taxon>Tracheophyta</taxon>
        <taxon>Spermatophyta</taxon>
        <taxon>Magnoliopsida</taxon>
        <taxon>Liliopsida</taxon>
        <taxon>Poales</taxon>
        <taxon>Poaceae</taxon>
        <taxon>BOP clade</taxon>
        <taxon>Oryzoideae</taxon>
        <taxon>Oryzeae</taxon>
        <taxon>Zizaniinae</taxon>
        <taxon>Zizania</taxon>
    </lineage>
</organism>
<keyword evidence="3" id="KW-1185">Reference proteome</keyword>
<feature type="compositionally biased region" description="Basic and acidic residues" evidence="1">
    <location>
        <begin position="1"/>
        <end position="17"/>
    </location>
</feature>
<dbReference type="Proteomes" id="UP000729402">
    <property type="component" value="Unassembled WGS sequence"/>
</dbReference>
<evidence type="ECO:0000256" key="1">
    <source>
        <dbReference type="SAM" id="MobiDB-lite"/>
    </source>
</evidence>